<dbReference type="EMBL" id="JAAGAX010000002">
    <property type="protein sequence ID" value="KAF2322516.1"/>
    <property type="molecule type" value="Genomic_DNA"/>
</dbReference>
<dbReference type="AlphaFoldDB" id="A0A6A6NCT8"/>
<keyword evidence="5" id="KW-1185">Reference proteome</keyword>
<dbReference type="GO" id="GO:0016020">
    <property type="term" value="C:membrane"/>
    <property type="evidence" value="ECO:0007669"/>
    <property type="project" value="InterPro"/>
</dbReference>
<dbReference type="PANTHER" id="PTHR31218">
    <property type="entry name" value="WAT1-RELATED PROTEIN"/>
    <property type="match status" value="1"/>
</dbReference>
<comment type="caution">
    <text evidence="4">The sequence shown here is derived from an EMBL/GenBank/DDBJ whole genome shotgun (WGS) entry which is preliminary data.</text>
</comment>
<sequence>MAELIDKLEIAKLISRAKIGGTRVAFGGATVMTLYKGITLISLHGYKKKKKNPLIYDTIIQARTIKKYPSPMKLTTLTGVSGTIVATIVAAITDHKVSSWRLSWDMTFVAPLYNGTRSCNDISWVVCNYAGNGSREKEKLAELAISDQEKEQLVEPAISNQDHILIKTQN</sequence>
<organism evidence="4 5">
    <name type="scientific">Hevea brasiliensis</name>
    <name type="common">Para rubber tree</name>
    <name type="synonym">Siphonia brasiliensis</name>
    <dbReference type="NCBI Taxonomy" id="3981"/>
    <lineage>
        <taxon>Eukaryota</taxon>
        <taxon>Viridiplantae</taxon>
        <taxon>Streptophyta</taxon>
        <taxon>Embryophyta</taxon>
        <taxon>Tracheophyta</taxon>
        <taxon>Spermatophyta</taxon>
        <taxon>Magnoliopsida</taxon>
        <taxon>eudicotyledons</taxon>
        <taxon>Gunneridae</taxon>
        <taxon>Pentapetalae</taxon>
        <taxon>rosids</taxon>
        <taxon>fabids</taxon>
        <taxon>Malpighiales</taxon>
        <taxon>Euphorbiaceae</taxon>
        <taxon>Crotonoideae</taxon>
        <taxon>Micrandreae</taxon>
        <taxon>Hevea</taxon>
    </lineage>
</organism>
<dbReference type="GO" id="GO:0022857">
    <property type="term" value="F:transmembrane transporter activity"/>
    <property type="evidence" value="ECO:0007669"/>
    <property type="project" value="InterPro"/>
</dbReference>
<evidence type="ECO:0000256" key="1">
    <source>
        <dbReference type="ARBA" id="ARBA00022692"/>
    </source>
</evidence>
<keyword evidence="1" id="KW-0812">Transmembrane</keyword>
<name>A0A6A6NCT8_HEVBR</name>
<gene>
    <name evidence="4" type="ORF">GH714_017404</name>
</gene>
<accession>A0A6A6NCT8</accession>
<keyword evidence="3" id="KW-0472">Membrane</keyword>
<reference evidence="4 5" key="1">
    <citation type="journal article" date="2020" name="Mol. Plant">
        <title>The Chromosome-Based Rubber Tree Genome Provides New Insights into Spurge Genome Evolution and Rubber Biosynthesis.</title>
        <authorList>
            <person name="Liu J."/>
            <person name="Shi C."/>
            <person name="Shi C.C."/>
            <person name="Li W."/>
            <person name="Zhang Q.J."/>
            <person name="Zhang Y."/>
            <person name="Li K."/>
            <person name="Lu H.F."/>
            <person name="Shi C."/>
            <person name="Zhu S.T."/>
            <person name="Xiao Z.Y."/>
            <person name="Nan H."/>
            <person name="Yue Y."/>
            <person name="Zhu X.G."/>
            <person name="Wu Y."/>
            <person name="Hong X.N."/>
            <person name="Fan G.Y."/>
            <person name="Tong Y."/>
            <person name="Zhang D."/>
            <person name="Mao C.L."/>
            <person name="Liu Y.L."/>
            <person name="Hao S.J."/>
            <person name="Liu W.Q."/>
            <person name="Lv M.Q."/>
            <person name="Zhang H.B."/>
            <person name="Liu Y."/>
            <person name="Hu-Tang G.R."/>
            <person name="Wang J.P."/>
            <person name="Wang J.H."/>
            <person name="Sun Y.H."/>
            <person name="Ni S.B."/>
            <person name="Chen W.B."/>
            <person name="Zhang X.C."/>
            <person name="Jiao Y.N."/>
            <person name="Eichler E.E."/>
            <person name="Li G.H."/>
            <person name="Liu X."/>
            <person name="Gao L.Z."/>
        </authorList>
    </citation>
    <scope>NUCLEOTIDE SEQUENCE [LARGE SCALE GENOMIC DNA]</scope>
    <source>
        <strain evidence="5">cv. GT1</strain>
        <tissue evidence="4">Leaf</tissue>
    </source>
</reference>
<dbReference type="Proteomes" id="UP000467840">
    <property type="component" value="Chromosome 11"/>
</dbReference>
<keyword evidence="2" id="KW-1133">Transmembrane helix</keyword>
<protein>
    <submittedName>
        <fullName evidence="4">Uncharacterized protein</fullName>
    </submittedName>
</protein>
<dbReference type="InterPro" id="IPR030184">
    <property type="entry name" value="WAT1-related"/>
</dbReference>
<proteinExistence type="predicted"/>
<evidence type="ECO:0000256" key="2">
    <source>
        <dbReference type="ARBA" id="ARBA00022989"/>
    </source>
</evidence>
<evidence type="ECO:0000256" key="3">
    <source>
        <dbReference type="ARBA" id="ARBA00023136"/>
    </source>
</evidence>
<evidence type="ECO:0000313" key="4">
    <source>
        <dbReference type="EMBL" id="KAF2322516.1"/>
    </source>
</evidence>
<evidence type="ECO:0000313" key="5">
    <source>
        <dbReference type="Proteomes" id="UP000467840"/>
    </source>
</evidence>